<dbReference type="NCBIfam" id="NF033517">
    <property type="entry name" value="transpos_IS66"/>
    <property type="match status" value="1"/>
</dbReference>
<reference evidence="6" key="1">
    <citation type="journal article" date="2015" name="Genome">
        <title>Whole Genome Sequence of the Non-Microcystin-Producing Microcystis aeruginosa Strain NIES-44.</title>
        <authorList>
            <person name="Okano K."/>
            <person name="Miyata N."/>
            <person name="Ozaki Y."/>
        </authorList>
    </citation>
    <scope>NUCLEOTIDE SEQUENCE [LARGE SCALE GENOMIC DNA]</scope>
    <source>
        <strain evidence="6">NIES-44</strain>
    </source>
</reference>
<feature type="compositionally biased region" description="Basic residues" evidence="1">
    <location>
        <begin position="77"/>
        <end position="88"/>
    </location>
</feature>
<feature type="compositionally biased region" description="Low complexity" evidence="1">
    <location>
        <begin position="488"/>
        <end position="498"/>
    </location>
</feature>
<feature type="domain" description="DUF6444" evidence="4">
    <location>
        <begin position="24"/>
        <end position="98"/>
    </location>
</feature>
<evidence type="ECO:0000259" key="3">
    <source>
        <dbReference type="Pfam" id="PF13005"/>
    </source>
</evidence>
<proteinExistence type="predicted"/>
<sequence length="511" mass="56925">MDEKQLLETAGIGAEDWERTTASVRQLVVQLGLKIEQLEQHLKELEESKEQLEEKVNRNSDNSHSPPASDAPNVEKKKPKKPTGKKRGGQPGHPGHSRPLYPVEACDSVTDHYPETCKCCGEPLQGVDTNPYRHQVVDIPPIQLHIEEHRLHQLTCLHCGEKTRAVLPSEVEASGYKERVVAIVSVLSGMYRHSHRMVVSAMSDLFGVKMSLGTVNRLRREGSEAVSGTVEEAKAYIQSAPIVGADETGFGQGNTDGNNPQNKRAWLWVAVTPLVAFFQVMLSRSTAAAQSLLGENFRGILNSDRYNAYNWVDVDQRQLCWAHLKREFTKISERQGLSRQLGRDLLAQQKKLFRLWQRVRDGTLSRSEFQSLVSPIRARVRSLLEQGAAYQIGSKEKTPLAKTVRTCQQLLKVEPALWLFVTVEGLEPTNNAAERAIRPAVLWRRTSFGSQSEAGSVFVARMLTVVTSLRSQNRNVLEFMTEAIRASRGGSSSPSLLPQEDSSTESMTLAA</sequence>
<evidence type="ECO:0000259" key="2">
    <source>
        <dbReference type="Pfam" id="PF03050"/>
    </source>
</evidence>
<dbReference type="Pfam" id="PF20042">
    <property type="entry name" value="DUF6444"/>
    <property type="match status" value="1"/>
</dbReference>
<dbReference type="InterPro" id="IPR024474">
    <property type="entry name" value="Znf_dom_IS66"/>
</dbReference>
<evidence type="ECO:0000259" key="4">
    <source>
        <dbReference type="Pfam" id="PF20042"/>
    </source>
</evidence>
<feature type="region of interest" description="Disordered" evidence="1">
    <location>
        <begin position="488"/>
        <end position="511"/>
    </location>
</feature>
<dbReference type="AlphaFoldDB" id="A0A0A1VVX4"/>
<dbReference type="InterPro" id="IPR045618">
    <property type="entry name" value="DUF6444"/>
</dbReference>
<dbReference type="Pfam" id="PF03050">
    <property type="entry name" value="DDE_Tnp_IS66"/>
    <property type="match status" value="1"/>
</dbReference>
<feature type="domain" description="Transposase IS66 zinc-finger binding" evidence="3">
    <location>
        <begin position="114"/>
        <end position="160"/>
    </location>
</feature>
<gene>
    <name evidence="5" type="ORF">N44_02522</name>
</gene>
<evidence type="ECO:0000313" key="5">
    <source>
        <dbReference type="EMBL" id="GAL93942.1"/>
    </source>
</evidence>
<dbReference type="Pfam" id="PF13005">
    <property type="entry name" value="zf-IS66"/>
    <property type="match status" value="1"/>
</dbReference>
<accession>A0A0A1VVX4</accession>
<dbReference type="PANTHER" id="PTHR33678">
    <property type="entry name" value="BLL1576 PROTEIN"/>
    <property type="match status" value="1"/>
</dbReference>
<dbReference type="RefSeq" id="WP_045359869.1">
    <property type="nucleotide sequence ID" value="NZ_BBPA01000051.1"/>
</dbReference>
<feature type="compositionally biased region" description="Polar residues" evidence="1">
    <location>
        <begin position="500"/>
        <end position="511"/>
    </location>
</feature>
<dbReference type="Proteomes" id="UP000030321">
    <property type="component" value="Unassembled WGS sequence"/>
</dbReference>
<feature type="region of interest" description="Disordered" evidence="1">
    <location>
        <begin position="46"/>
        <end position="102"/>
    </location>
</feature>
<dbReference type="InterPro" id="IPR052344">
    <property type="entry name" value="Transposase-related"/>
</dbReference>
<comment type="caution">
    <text evidence="5">The sequence shown here is derived from an EMBL/GenBank/DDBJ whole genome shotgun (WGS) entry which is preliminary data.</text>
</comment>
<protein>
    <submittedName>
        <fullName evidence="5">Mobile element protein</fullName>
    </submittedName>
</protein>
<evidence type="ECO:0000256" key="1">
    <source>
        <dbReference type="SAM" id="MobiDB-lite"/>
    </source>
</evidence>
<dbReference type="EMBL" id="BBPA01000051">
    <property type="protein sequence ID" value="GAL93942.1"/>
    <property type="molecule type" value="Genomic_DNA"/>
</dbReference>
<dbReference type="PANTHER" id="PTHR33678:SF1">
    <property type="entry name" value="BLL1576 PROTEIN"/>
    <property type="match status" value="1"/>
</dbReference>
<feature type="region of interest" description="Disordered" evidence="1">
    <location>
        <begin position="1"/>
        <end position="20"/>
    </location>
</feature>
<organism evidence="5 6">
    <name type="scientific">Microcystis aeruginosa NIES-44</name>
    <dbReference type="NCBI Taxonomy" id="449439"/>
    <lineage>
        <taxon>Bacteria</taxon>
        <taxon>Bacillati</taxon>
        <taxon>Cyanobacteriota</taxon>
        <taxon>Cyanophyceae</taxon>
        <taxon>Oscillatoriophycideae</taxon>
        <taxon>Chroococcales</taxon>
        <taxon>Microcystaceae</taxon>
        <taxon>Microcystis</taxon>
    </lineage>
</organism>
<dbReference type="InterPro" id="IPR004291">
    <property type="entry name" value="Transposase_IS66_central"/>
</dbReference>
<name>A0A0A1VVX4_MICAE</name>
<feature type="domain" description="Transposase IS66 central" evidence="2">
    <location>
        <begin position="202"/>
        <end position="455"/>
    </location>
</feature>
<feature type="compositionally biased region" description="Basic and acidic residues" evidence="1">
    <location>
        <begin position="46"/>
        <end position="58"/>
    </location>
</feature>
<evidence type="ECO:0000313" key="6">
    <source>
        <dbReference type="Proteomes" id="UP000030321"/>
    </source>
</evidence>